<organism evidence="2 3">
    <name type="scientific">Candidatus Enterococcus clewellii</name>
    <dbReference type="NCBI Taxonomy" id="1834193"/>
    <lineage>
        <taxon>Bacteria</taxon>
        <taxon>Bacillati</taxon>
        <taxon>Bacillota</taxon>
        <taxon>Bacilli</taxon>
        <taxon>Lactobacillales</taxon>
        <taxon>Enterococcaceae</taxon>
        <taxon>Enterococcus</taxon>
    </lineage>
</organism>
<dbReference type="RefSeq" id="WP_339102056.1">
    <property type="nucleotide sequence ID" value="NZ_CP147247.1"/>
</dbReference>
<name>A0AAQ3VXA0_9ENTE</name>
<proteinExistence type="predicted"/>
<gene>
    <name evidence="2" type="ORF">A5888_002030</name>
</gene>
<reference evidence="2" key="2">
    <citation type="submission" date="2024-03" db="EMBL/GenBank/DDBJ databases">
        <title>The Genome Sequence of Enterococcus sp. DIV0242b.</title>
        <authorList>
            <consortium name="The Broad Institute Genomics Platform"/>
            <consortium name="The Broad Institute Microbial Omics Core"/>
            <consortium name="The Broad Institute Genomic Center for Infectious Diseases"/>
            <person name="Earl A."/>
            <person name="Manson A."/>
            <person name="Gilmore M."/>
            <person name="Schwartman J."/>
            <person name="Shea T."/>
            <person name="Abouelleil A."/>
            <person name="Cao P."/>
            <person name="Chapman S."/>
            <person name="Cusick C."/>
            <person name="Young S."/>
            <person name="Neafsey D."/>
            <person name="Nusbaum C."/>
            <person name="Birren B."/>
        </authorList>
    </citation>
    <scope>NUCLEOTIDE SEQUENCE</scope>
    <source>
        <strain evidence="2">9E7_DIV0242</strain>
    </source>
</reference>
<evidence type="ECO:0000313" key="3">
    <source>
        <dbReference type="Proteomes" id="UP000195141"/>
    </source>
</evidence>
<dbReference type="EMBL" id="CP147247">
    <property type="protein sequence ID" value="WYJ90273.1"/>
    <property type="molecule type" value="Genomic_DNA"/>
</dbReference>
<dbReference type="Proteomes" id="UP000195141">
    <property type="component" value="Chromosome"/>
</dbReference>
<protein>
    <recommendedName>
        <fullName evidence="1">Polysaccharide pyruvyl transferase domain-containing protein</fullName>
    </recommendedName>
</protein>
<dbReference type="InterPro" id="IPR007345">
    <property type="entry name" value="Polysacch_pyruvyl_Trfase"/>
</dbReference>
<reference evidence="2" key="1">
    <citation type="submission" date="2017-05" db="EMBL/GenBank/DDBJ databases">
        <authorList>
            <consortium name="The Broad Institute Genomics Platform"/>
            <consortium name="The Broad Institute Genomic Center for Infectious Diseases"/>
            <person name="Earl A."/>
            <person name="Manson A."/>
            <person name="Schwartman J."/>
            <person name="Gilmore M."/>
            <person name="Abouelleil A."/>
            <person name="Cao P."/>
            <person name="Chapman S."/>
            <person name="Cusick C."/>
            <person name="Shea T."/>
            <person name="Young S."/>
            <person name="Neafsey D."/>
            <person name="Nusbaum C."/>
            <person name="Birren B."/>
        </authorList>
    </citation>
    <scope>NUCLEOTIDE SEQUENCE</scope>
    <source>
        <strain evidence="2">9E7_DIV0242</strain>
    </source>
</reference>
<sequence length="365" mass="42552">MKICISTITDYNNYGNRLQNYALQKALESLGFEVESLKNFSLVDNRNFIRKTMDLLQSGKMLDRVLPKRKLKLPEEVVSIRKQNFADFTNDFINETSFKVDQTTTNFDFEKNYDYFIVGSDQVWNPQFQRFSKLDFVPYAEKKKRISYAASFGVSSISDVEKDMYIQGLNGMEEISVREENGASIVKSLTGKEVPVVLDPTFLLKKEEWGGLIDDYESDKKFLLTYFLGRPSEIERKYINDYAEVNNLSVKHLNNSGDLDTWTSGPKEFIQLFSQATTIFTDSFHACAFSLIFEKPFIVFDRHDHLNSMNSRIDTLLKTFNLNDRKFDANNLEFDIIKDYDNMRLILEHEREKSFSFLKKALNIN</sequence>
<dbReference type="AlphaFoldDB" id="A0AAQ3VXA0"/>
<evidence type="ECO:0000259" key="1">
    <source>
        <dbReference type="Pfam" id="PF04230"/>
    </source>
</evidence>
<accession>A0AAQ3VXA0</accession>
<feature type="domain" description="Polysaccharide pyruvyl transferase" evidence="1">
    <location>
        <begin position="13"/>
        <end position="303"/>
    </location>
</feature>
<evidence type="ECO:0000313" key="2">
    <source>
        <dbReference type="EMBL" id="WYJ90273.1"/>
    </source>
</evidence>
<keyword evidence="3" id="KW-1185">Reference proteome</keyword>
<dbReference type="Pfam" id="PF04230">
    <property type="entry name" value="PS_pyruv_trans"/>
    <property type="match status" value="1"/>
</dbReference>